<evidence type="ECO:0000256" key="9">
    <source>
        <dbReference type="ARBA" id="ARBA00023136"/>
    </source>
</evidence>
<evidence type="ECO:0000313" key="15">
    <source>
        <dbReference type="EMBL" id="HDQ99721.1"/>
    </source>
</evidence>
<evidence type="ECO:0000256" key="3">
    <source>
        <dbReference type="ARBA" id="ARBA00012374"/>
    </source>
</evidence>
<keyword evidence="9 14" id="KW-0472">Membrane</keyword>
<proteinExistence type="inferred from homology"/>
<comment type="subcellular location">
    <subcellularLocation>
        <location evidence="1 14">Cell membrane</location>
        <topology evidence="1 14">Multi-pass membrane protein</topology>
    </subcellularLocation>
</comment>
<dbReference type="AlphaFoldDB" id="A0A7V0T6H8"/>
<evidence type="ECO:0000256" key="5">
    <source>
        <dbReference type="ARBA" id="ARBA00022475"/>
    </source>
</evidence>
<dbReference type="InterPro" id="IPR003824">
    <property type="entry name" value="UppP"/>
</dbReference>
<evidence type="ECO:0000256" key="8">
    <source>
        <dbReference type="ARBA" id="ARBA00022989"/>
    </source>
</evidence>
<keyword evidence="7 14" id="KW-0378">Hydrolase</keyword>
<dbReference type="GO" id="GO:0050380">
    <property type="term" value="F:undecaprenyl-diphosphatase activity"/>
    <property type="evidence" value="ECO:0007669"/>
    <property type="project" value="UniProtKB-UniRule"/>
</dbReference>
<dbReference type="GO" id="GO:0046677">
    <property type="term" value="P:response to antibiotic"/>
    <property type="evidence" value="ECO:0007669"/>
    <property type="project" value="UniProtKB-UniRule"/>
</dbReference>
<evidence type="ECO:0000256" key="6">
    <source>
        <dbReference type="ARBA" id="ARBA00022692"/>
    </source>
</evidence>
<dbReference type="PANTHER" id="PTHR30622:SF4">
    <property type="entry name" value="UNDECAPRENYL-DIPHOSPHATASE"/>
    <property type="match status" value="1"/>
</dbReference>
<evidence type="ECO:0000256" key="14">
    <source>
        <dbReference type="HAMAP-Rule" id="MF_01006"/>
    </source>
</evidence>
<comment type="miscellaneous">
    <text evidence="14">Bacitracin is thought to be involved in the inhibition of peptidoglycan synthesis by sequestering undecaprenyl diphosphate, thereby reducing the pool of lipid carrier available.</text>
</comment>
<evidence type="ECO:0000256" key="2">
    <source>
        <dbReference type="ARBA" id="ARBA00010621"/>
    </source>
</evidence>
<dbReference type="HAMAP" id="MF_01006">
    <property type="entry name" value="Undec_diphosphatase"/>
    <property type="match status" value="1"/>
</dbReference>
<keyword evidence="14" id="KW-0573">Peptidoglycan synthesis</keyword>
<protein>
    <recommendedName>
        <fullName evidence="4 14">Undecaprenyl-diphosphatase</fullName>
        <ecNumber evidence="3 14">3.6.1.27</ecNumber>
    </recommendedName>
    <alternativeName>
        <fullName evidence="12 14">Bacitracin resistance protein</fullName>
    </alternativeName>
    <alternativeName>
        <fullName evidence="11 14">Undecaprenyl pyrophosphate phosphatase</fullName>
    </alternativeName>
</protein>
<feature type="transmembrane region" description="Helical" evidence="14">
    <location>
        <begin position="181"/>
        <end position="202"/>
    </location>
</feature>
<dbReference type="EMBL" id="DSBX01000205">
    <property type="protein sequence ID" value="HDQ99721.1"/>
    <property type="molecule type" value="Genomic_DNA"/>
</dbReference>
<feature type="transmembrane region" description="Helical" evidence="14">
    <location>
        <begin position="85"/>
        <end position="104"/>
    </location>
</feature>
<evidence type="ECO:0000256" key="11">
    <source>
        <dbReference type="ARBA" id="ARBA00032707"/>
    </source>
</evidence>
<keyword evidence="14" id="KW-0961">Cell wall biogenesis/degradation</keyword>
<evidence type="ECO:0000256" key="1">
    <source>
        <dbReference type="ARBA" id="ARBA00004651"/>
    </source>
</evidence>
<name>A0A7V0T6H8_UNCW3</name>
<dbReference type="GO" id="GO:0005886">
    <property type="term" value="C:plasma membrane"/>
    <property type="evidence" value="ECO:0007669"/>
    <property type="project" value="UniProtKB-SubCell"/>
</dbReference>
<evidence type="ECO:0000256" key="7">
    <source>
        <dbReference type="ARBA" id="ARBA00022801"/>
    </source>
</evidence>
<dbReference type="EC" id="3.6.1.27" evidence="3 14"/>
<keyword evidence="6 14" id="KW-0812">Transmembrane</keyword>
<comment type="catalytic activity">
    <reaction evidence="13 14">
        <text>di-trans,octa-cis-undecaprenyl diphosphate + H2O = di-trans,octa-cis-undecaprenyl phosphate + phosphate + H(+)</text>
        <dbReference type="Rhea" id="RHEA:28094"/>
        <dbReference type="ChEBI" id="CHEBI:15377"/>
        <dbReference type="ChEBI" id="CHEBI:15378"/>
        <dbReference type="ChEBI" id="CHEBI:43474"/>
        <dbReference type="ChEBI" id="CHEBI:58405"/>
        <dbReference type="ChEBI" id="CHEBI:60392"/>
        <dbReference type="EC" id="3.6.1.27"/>
    </reaction>
</comment>
<gene>
    <name evidence="14" type="primary">uppP</name>
    <name evidence="15" type="ORF">ENN51_05510</name>
</gene>
<sequence>MDYYHAIVLGLLQGATEFLPVSSSGHLAILSHISRMPEQARLGLAAALHAGTAVSLLVFFGRRIAAIARDAVRRERAVRNASWRYIGKITLATVPAVLVGLLLLPLIDRAFATMLVVGAMLLVTGTLLLITRLRTEAARPLGWMRALAIGAAQAFAILPGISRSGVTIAAGLLLGLSRREAFEFSFIMSVPIVIVAALRELLRLDRQILAPGPVALGILLAFAAGLGALVLLRRAVLGRRFYLFGIYCWLAGLAVIALLR</sequence>
<feature type="transmembrane region" description="Helical" evidence="14">
    <location>
        <begin position="42"/>
        <end position="64"/>
    </location>
</feature>
<feature type="transmembrane region" description="Helical" evidence="14">
    <location>
        <begin position="241"/>
        <end position="259"/>
    </location>
</feature>
<keyword evidence="10 14" id="KW-0046">Antibiotic resistance</keyword>
<evidence type="ECO:0000256" key="10">
    <source>
        <dbReference type="ARBA" id="ARBA00023251"/>
    </source>
</evidence>
<evidence type="ECO:0000256" key="13">
    <source>
        <dbReference type="ARBA" id="ARBA00047594"/>
    </source>
</evidence>
<keyword evidence="5 14" id="KW-1003">Cell membrane</keyword>
<dbReference type="GO" id="GO:0008360">
    <property type="term" value="P:regulation of cell shape"/>
    <property type="evidence" value="ECO:0007669"/>
    <property type="project" value="UniProtKB-KW"/>
</dbReference>
<organism evidence="15">
    <name type="scientific">candidate division WOR-3 bacterium</name>
    <dbReference type="NCBI Taxonomy" id="2052148"/>
    <lineage>
        <taxon>Bacteria</taxon>
        <taxon>Bacteria division WOR-3</taxon>
    </lineage>
</organism>
<reference evidence="15" key="1">
    <citation type="journal article" date="2020" name="mSystems">
        <title>Genome- and Community-Level Interaction Insights into Carbon Utilization and Element Cycling Functions of Hydrothermarchaeota in Hydrothermal Sediment.</title>
        <authorList>
            <person name="Zhou Z."/>
            <person name="Liu Y."/>
            <person name="Xu W."/>
            <person name="Pan J."/>
            <person name="Luo Z.H."/>
            <person name="Li M."/>
        </authorList>
    </citation>
    <scope>NUCLEOTIDE SEQUENCE [LARGE SCALE GENOMIC DNA]</scope>
    <source>
        <strain evidence="15">SpSt-1182</strain>
    </source>
</reference>
<comment type="caution">
    <text evidence="15">The sequence shown here is derived from an EMBL/GenBank/DDBJ whole genome shotgun (WGS) entry which is preliminary data.</text>
</comment>
<dbReference type="GO" id="GO:0009252">
    <property type="term" value="P:peptidoglycan biosynthetic process"/>
    <property type="evidence" value="ECO:0007669"/>
    <property type="project" value="UniProtKB-KW"/>
</dbReference>
<evidence type="ECO:0000256" key="12">
    <source>
        <dbReference type="ARBA" id="ARBA00032932"/>
    </source>
</evidence>
<dbReference type="Proteomes" id="UP000885672">
    <property type="component" value="Unassembled WGS sequence"/>
</dbReference>
<accession>A0A7V0T6H8</accession>
<comment type="similarity">
    <text evidence="2 14">Belongs to the UppP family.</text>
</comment>
<feature type="transmembrane region" description="Helical" evidence="14">
    <location>
        <begin position="214"/>
        <end position="235"/>
    </location>
</feature>
<comment type="function">
    <text evidence="14">Catalyzes the dephosphorylation of undecaprenyl diphosphate (UPP). Confers resistance to bacitracin.</text>
</comment>
<keyword evidence="14" id="KW-0133">Cell shape</keyword>
<dbReference type="Pfam" id="PF02673">
    <property type="entry name" value="BacA"/>
    <property type="match status" value="1"/>
</dbReference>
<keyword evidence="8 14" id="KW-1133">Transmembrane helix</keyword>
<dbReference type="PANTHER" id="PTHR30622">
    <property type="entry name" value="UNDECAPRENYL-DIPHOSPHATASE"/>
    <property type="match status" value="1"/>
</dbReference>
<dbReference type="GO" id="GO:0071555">
    <property type="term" value="P:cell wall organization"/>
    <property type="evidence" value="ECO:0007669"/>
    <property type="project" value="UniProtKB-KW"/>
</dbReference>
<evidence type="ECO:0000256" key="4">
    <source>
        <dbReference type="ARBA" id="ARBA00021581"/>
    </source>
</evidence>
<feature type="transmembrane region" description="Helical" evidence="14">
    <location>
        <begin position="110"/>
        <end position="130"/>
    </location>
</feature>